<protein>
    <submittedName>
        <fullName evidence="2">Uncharacterized protein</fullName>
    </submittedName>
</protein>
<evidence type="ECO:0000256" key="1">
    <source>
        <dbReference type="SAM" id="Coils"/>
    </source>
</evidence>
<evidence type="ECO:0000313" key="3">
    <source>
        <dbReference type="Proteomes" id="UP000198623"/>
    </source>
</evidence>
<proteinExistence type="predicted"/>
<evidence type="ECO:0000313" key="2">
    <source>
        <dbReference type="EMBL" id="SFG37169.1"/>
    </source>
</evidence>
<name>A0A1I2RCG1_9GAMM</name>
<sequence length="145" mass="17292">MKRDPRWFKTAMELLDRFERRHESVIHIKLTLANLAKEVGVTRQTLNNNAKFHDRYTEVRGSLKKLGDQPLTAKRKERLTLEQRIRRLEKQNANLESQLTMANLRWMAVCRLAEREGWHGFEFKLRDLINPRDPRSVDTITKPEE</sequence>
<dbReference type="STRING" id="1045558.SAMN05216175_10610"/>
<keyword evidence="3" id="KW-1185">Reference proteome</keyword>
<accession>A0A1I2RCG1</accession>
<keyword evidence="1" id="KW-0175">Coiled coil</keyword>
<dbReference type="RefSeq" id="WP_090727548.1">
    <property type="nucleotide sequence ID" value="NZ_FOOU01000006.1"/>
</dbReference>
<gene>
    <name evidence="2" type="ORF">SAMN05216175_10610</name>
</gene>
<dbReference type="Proteomes" id="UP000198623">
    <property type="component" value="Unassembled WGS sequence"/>
</dbReference>
<reference evidence="3" key="1">
    <citation type="submission" date="2016-10" db="EMBL/GenBank/DDBJ databases">
        <authorList>
            <person name="Varghese N."/>
            <person name="Submissions S."/>
        </authorList>
    </citation>
    <scope>NUCLEOTIDE SEQUENCE [LARGE SCALE GENOMIC DNA]</scope>
    <source>
        <strain evidence="3">CGMCC 1.10971</strain>
    </source>
</reference>
<dbReference type="AlphaFoldDB" id="A0A1I2RCG1"/>
<feature type="coiled-coil region" evidence="1">
    <location>
        <begin position="71"/>
        <end position="105"/>
    </location>
</feature>
<organism evidence="2 3">
    <name type="scientific">Neptunomonas qingdaonensis</name>
    <dbReference type="NCBI Taxonomy" id="1045558"/>
    <lineage>
        <taxon>Bacteria</taxon>
        <taxon>Pseudomonadati</taxon>
        <taxon>Pseudomonadota</taxon>
        <taxon>Gammaproteobacteria</taxon>
        <taxon>Oceanospirillales</taxon>
        <taxon>Oceanospirillaceae</taxon>
        <taxon>Neptunomonas</taxon>
    </lineage>
</organism>
<dbReference type="EMBL" id="FOOU01000006">
    <property type="protein sequence ID" value="SFG37169.1"/>
    <property type="molecule type" value="Genomic_DNA"/>
</dbReference>